<sequence>MADGTENMSLSPHILRGTCFGSPSKVPIVDDMLWETLKDNYVGCGMGMTAENLAVKYSISTIELSDSRTKSELSLKNIFFPAFLSYICSLVLRIKLVSNLT</sequence>
<name>A0A562QB38_9BACI</name>
<dbReference type="InterPro" id="IPR016039">
    <property type="entry name" value="Thiolase-like"/>
</dbReference>
<comment type="caution">
    <text evidence="2">The sequence shown here is derived from an EMBL/GenBank/DDBJ whole genome shotgun (WGS) entry which is preliminary data.</text>
</comment>
<dbReference type="Proteomes" id="UP000315711">
    <property type="component" value="Unassembled WGS sequence"/>
</dbReference>
<feature type="domain" description="Thiolase N-terminal" evidence="1">
    <location>
        <begin position="2"/>
        <end position="62"/>
    </location>
</feature>
<organism evidence="2 3">
    <name type="scientific">Halalkalibacter nanhaiisediminis</name>
    <dbReference type="NCBI Taxonomy" id="688079"/>
    <lineage>
        <taxon>Bacteria</taxon>
        <taxon>Bacillati</taxon>
        <taxon>Bacillota</taxon>
        <taxon>Bacilli</taxon>
        <taxon>Bacillales</taxon>
        <taxon>Bacillaceae</taxon>
        <taxon>Halalkalibacter</taxon>
    </lineage>
</organism>
<accession>A0A562QB38</accession>
<protein>
    <submittedName>
        <fullName evidence="2">Thiolase-like protein</fullName>
    </submittedName>
</protein>
<dbReference type="Gene3D" id="3.40.47.10">
    <property type="match status" value="1"/>
</dbReference>
<gene>
    <name evidence="2" type="ORF">IQ10_03295</name>
</gene>
<reference evidence="2 3" key="1">
    <citation type="journal article" date="2015" name="Stand. Genomic Sci.">
        <title>Genomic Encyclopedia of Bacterial and Archaeal Type Strains, Phase III: the genomes of soil and plant-associated and newly described type strains.</title>
        <authorList>
            <person name="Whitman W.B."/>
            <person name="Woyke T."/>
            <person name="Klenk H.P."/>
            <person name="Zhou Y."/>
            <person name="Lilburn T.G."/>
            <person name="Beck B.J."/>
            <person name="De Vos P."/>
            <person name="Vandamme P."/>
            <person name="Eisen J.A."/>
            <person name="Garrity G."/>
            <person name="Hugenholtz P."/>
            <person name="Kyrpides N.C."/>
        </authorList>
    </citation>
    <scope>NUCLEOTIDE SEQUENCE [LARGE SCALE GENOMIC DNA]</scope>
    <source>
        <strain evidence="2 3">CGMCC 1.10116</strain>
    </source>
</reference>
<dbReference type="AlphaFoldDB" id="A0A562QB38"/>
<evidence type="ECO:0000313" key="2">
    <source>
        <dbReference type="EMBL" id="TWI53985.1"/>
    </source>
</evidence>
<proteinExistence type="predicted"/>
<dbReference type="EMBL" id="VLKZ01000011">
    <property type="protein sequence ID" value="TWI53985.1"/>
    <property type="molecule type" value="Genomic_DNA"/>
</dbReference>
<evidence type="ECO:0000313" key="3">
    <source>
        <dbReference type="Proteomes" id="UP000315711"/>
    </source>
</evidence>
<keyword evidence="3" id="KW-1185">Reference proteome</keyword>
<dbReference type="InterPro" id="IPR020616">
    <property type="entry name" value="Thiolase_N"/>
</dbReference>
<dbReference type="Pfam" id="PF00108">
    <property type="entry name" value="Thiolase_N"/>
    <property type="match status" value="1"/>
</dbReference>
<dbReference type="GO" id="GO:0016747">
    <property type="term" value="F:acyltransferase activity, transferring groups other than amino-acyl groups"/>
    <property type="evidence" value="ECO:0007669"/>
    <property type="project" value="InterPro"/>
</dbReference>
<evidence type="ECO:0000259" key="1">
    <source>
        <dbReference type="Pfam" id="PF00108"/>
    </source>
</evidence>